<dbReference type="Proteomes" id="UP001530377">
    <property type="component" value="Unassembled WGS sequence"/>
</dbReference>
<proteinExistence type="predicted"/>
<organism evidence="2 3">
    <name type="scientific">Cyclostephanos tholiformis</name>
    <dbReference type="NCBI Taxonomy" id="382380"/>
    <lineage>
        <taxon>Eukaryota</taxon>
        <taxon>Sar</taxon>
        <taxon>Stramenopiles</taxon>
        <taxon>Ochrophyta</taxon>
        <taxon>Bacillariophyta</taxon>
        <taxon>Coscinodiscophyceae</taxon>
        <taxon>Thalassiosirophycidae</taxon>
        <taxon>Stephanodiscales</taxon>
        <taxon>Stephanodiscaceae</taxon>
        <taxon>Cyclostephanos</taxon>
    </lineage>
</organism>
<feature type="compositionally biased region" description="Low complexity" evidence="1">
    <location>
        <begin position="198"/>
        <end position="207"/>
    </location>
</feature>
<feature type="compositionally biased region" description="Polar residues" evidence="1">
    <location>
        <begin position="19"/>
        <end position="36"/>
    </location>
</feature>
<feature type="region of interest" description="Disordered" evidence="1">
    <location>
        <begin position="169"/>
        <end position="222"/>
    </location>
</feature>
<feature type="compositionally biased region" description="Polar residues" evidence="1">
    <location>
        <begin position="102"/>
        <end position="111"/>
    </location>
</feature>
<feature type="compositionally biased region" description="Basic residues" evidence="1">
    <location>
        <begin position="176"/>
        <end position="192"/>
    </location>
</feature>
<evidence type="ECO:0000313" key="3">
    <source>
        <dbReference type="Proteomes" id="UP001530377"/>
    </source>
</evidence>
<sequence>MSSDSRNHSTKVEKKKDISSLQRRVQVESANSTSERNSFETCFYTGLDLSNDLTHERPSIESSSDASTQMEVRVALLARRNREEMEEAAFERRVAEVVNAAKSKSSTTGNDNVGVVVPQASHPSNTKDETMGKGRDDNFLKLHGASLGGVKHGFLSSLVISNHMSELEKQGGAMSHKSRTLYKNNSHSKKLNKKSDSFHSTSLSVSSTRRQQAGNFKLKTGKVTAAKKSRISKY</sequence>
<gene>
    <name evidence="2" type="ORF">ACHAXA_006081</name>
</gene>
<keyword evidence="3" id="KW-1185">Reference proteome</keyword>
<evidence type="ECO:0000256" key="1">
    <source>
        <dbReference type="SAM" id="MobiDB-lite"/>
    </source>
</evidence>
<feature type="region of interest" description="Disordered" evidence="1">
    <location>
        <begin position="100"/>
        <end position="132"/>
    </location>
</feature>
<reference evidence="2 3" key="1">
    <citation type="submission" date="2024-10" db="EMBL/GenBank/DDBJ databases">
        <title>Updated reference genomes for cyclostephanoid diatoms.</title>
        <authorList>
            <person name="Roberts W.R."/>
            <person name="Alverson A.J."/>
        </authorList>
    </citation>
    <scope>NUCLEOTIDE SEQUENCE [LARGE SCALE GENOMIC DNA]</scope>
    <source>
        <strain evidence="2 3">AJA228-03</strain>
    </source>
</reference>
<dbReference type="AlphaFoldDB" id="A0ABD3SAW6"/>
<feature type="compositionally biased region" description="Basic and acidic residues" evidence="1">
    <location>
        <begin position="1"/>
        <end position="18"/>
    </location>
</feature>
<dbReference type="EMBL" id="JALLPB020000088">
    <property type="protein sequence ID" value="KAL3821661.1"/>
    <property type="molecule type" value="Genomic_DNA"/>
</dbReference>
<protein>
    <submittedName>
        <fullName evidence="2">Uncharacterized protein</fullName>
    </submittedName>
</protein>
<comment type="caution">
    <text evidence="2">The sequence shown here is derived from an EMBL/GenBank/DDBJ whole genome shotgun (WGS) entry which is preliminary data.</text>
</comment>
<feature type="region of interest" description="Disordered" evidence="1">
    <location>
        <begin position="1"/>
        <end position="36"/>
    </location>
</feature>
<accession>A0ABD3SAW6</accession>
<evidence type="ECO:0000313" key="2">
    <source>
        <dbReference type="EMBL" id="KAL3821661.1"/>
    </source>
</evidence>
<name>A0ABD3SAW6_9STRA</name>